<dbReference type="Pfam" id="PF05339">
    <property type="entry name" value="DUF739"/>
    <property type="match status" value="1"/>
</dbReference>
<name>C4ILG8_CLOBU</name>
<reference evidence="2 3" key="1">
    <citation type="submission" date="2009-08" db="EMBL/GenBank/DDBJ databases">
        <authorList>
            <person name="Shrivastava S."/>
            <person name="Brinkac L.B."/>
            <person name="Brown J.L."/>
            <person name="Bruce D.B."/>
            <person name="Detter C."/>
            <person name="Green L.D."/>
            <person name="Munk C.A."/>
            <person name="Rogers Y.C."/>
            <person name="Tapia R."/>
            <person name="Sims D.R."/>
            <person name="Smith L.A."/>
            <person name="Smith T.J."/>
            <person name="Sutton G."/>
            <person name="Brettin T."/>
        </authorList>
    </citation>
    <scope>NUCLEOTIDE SEQUENCE [LARGE SCALE GENOMIC DNA]</scope>
    <source>
        <strain evidence="3">E4 str. BoNT E BL5262</strain>
    </source>
</reference>
<comment type="caution">
    <text evidence="2">The sequence shown here is derived from an EMBL/GenBank/DDBJ whole genome shotgun (WGS) entry which is preliminary data.</text>
</comment>
<gene>
    <name evidence="2" type="ORF">CLP_1602</name>
</gene>
<dbReference type="RefSeq" id="WP_003406206.1">
    <property type="nucleotide sequence ID" value="NZ_ACOM01000005.1"/>
</dbReference>
<dbReference type="GO" id="GO:0003677">
    <property type="term" value="F:DNA binding"/>
    <property type="evidence" value="ECO:0007669"/>
    <property type="project" value="InterPro"/>
</dbReference>
<dbReference type="eggNOG" id="ENOG503251R">
    <property type="taxonomic scope" value="Bacteria"/>
</dbReference>
<dbReference type="Gene3D" id="1.10.260.40">
    <property type="entry name" value="lambda repressor-like DNA-binding domains"/>
    <property type="match status" value="1"/>
</dbReference>
<organism evidence="2 3">
    <name type="scientific">Clostridium butyricum E4 str. BoNT E BL5262</name>
    <dbReference type="NCBI Taxonomy" id="632245"/>
    <lineage>
        <taxon>Bacteria</taxon>
        <taxon>Bacillati</taxon>
        <taxon>Bacillota</taxon>
        <taxon>Clostridia</taxon>
        <taxon>Eubacteriales</taxon>
        <taxon>Clostridiaceae</taxon>
        <taxon>Clostridium</taxon>
    </lineage>
</organism>
<evidence type="ECO:0000259" key="1">
    <source>
        <dbReference type="PROSITE" id="PS50943"/>
    </source>
</evidence>
<evidence type="ECO:0000313" key="2">
    <source>
        <dbReference type="EMBL" id="EEP53430.1"/>
    </source>
</evidence>
<protein>
    <submittedName>
        <fullName evidence="2">Conserved domain protein</fullName>
    </submittedName>
</protein>
<proteinExistence type="predicted"/>
<dbReference type="SUPFAM" id="SSF47413">
    <property type="entry name" value="lambda repressor-like DNA-binding domains"/>
    <property type="match status" value="1"/>
</dbReference>
<dbReference type="Proteomes" id="UP000003081">
    <property type="component" value="Unassembled WGS sequence"/>
</dbReference>
<dbReference type="InterPro" id="IPR010982">
    <property type="entry name" value="Lambda_DNA-bd_dom_sf"/>
</dbReference>
<dbReference type="HOGENOM" id="CLU_066192_46_4_9"/>
<dbReference type="InterPro" id="IPR001387">
    <property type="entry name" value="Cro/C1-type_HTH"/>
</dbReference>
<sequence length="75" mass="8416">MNVNLLKSKRVEKGFIQKTVAKSLELTEKTYNHKENGKIPFKPTEISSLSNLLGLNISEINHIFFDDSLPIGKTG</sequence>
<evidence type="ECO:0000313" key="3">
    <source>
        <dbReference type="Proteomes" id="UP000003081"/>
    </source>
</evidence>
<accession>C4ILG8</accession>
<feature type="domain" description="HTH cro/C1-type" evidence="1">
    <location>
        <begin position="6"/>
        <end position="60"/>
    </location>
</feature>
<dbReference type="InterPro" id="IPR008003">
    <property type="entry name" value="DUF739"/>
</dbReference>
<dbReference type="PROSITE" id="PS50943">
    <property type="entry name" value="HTH_CROC1"/>
    <property type="match status" value="1"/>
</dbReference>
<dbReference type="AlphaFoldDB" id="C4ILG8"/>
<keyword evidence="3" id="KW-1185">Reference proteome</keyword>
<dbReference type="EMBL" id="ACOM01000005">
    <property type="protein sequence ID" value="EEP53430.1"/>
    <property type="molecule type" value="Genomic_DNA"/>
</dbReference>